<evidence type="ECO:0000256" key="14">
    <source>
        <dbReference type="SAM" id="Phobius"/>
    </source>
</evidence>
<evidence type="ECO:0008006" key="20">
    <source>
        <dbReference type="Google" id="ProtNLM"/>
    </source>
</evidence>
<feature type="region of interest" description="Disordered" evidence="13">
    <location>
        <begin position="415"/>
        <end position="435"/>
    </location>
</feature>
<evidence type="ECO:0000259" key="16">
    <source>
        <dbReference type="PROSITE" id="PS50055"/>
    </source>
</evidence>
<evidence type="ECO:0000256" key="2">
    <source>
        <dbReference type="ARBA" id="ARBA00022553"/>
    </source>
</evidence>
<evidence type="ECO:0000256" key="1">
    <source>
        <dbReference type="ARBA" id="ARBA00004212"/>
    </source>
</evidence>
<feature type="compositionally biased region" description="Polar residues" evidence="13">
    <location>
        <begin position="688"/>
        <end position="698"/>
    </location>
</feature>
<dbReference type="InterPro" id="IPR003595">
    <property type="entry name" value="Tyr_Pase_cat"/>
</dbReference>
<keyword evidence="10" id="KW-0968">Cytoplasmic vesicle</keyword>
<dbReference type="PROSITE" id="PS00383">
    <property type="entry name" value="TYR_PHOSPHATASE_1"/>
    <property type="match status" value="1"/>
</dbReference>
<keyword evidence="9" id="KW-0325">Glycoprotein</keyword>
<dbReference type="SMART" id="SM00194">
    <property type="entry name" value="PTPc"/>
    <property type="match status" value="1"/>
</dbReference>
<feature type="domain" description="Tyrosine-protein phosphatase" evidence="16">
    <location>
        <begin position="745"/>
        <end position="1005"/>
    </location>
</feature>
<dbReference type="Proteomes" id="UP000829720">
    <property type="component" value="Unassembled WGS sequence"/>
</dbReference>
<evidence type="ECO:0000256" key="8">
    <source>
        <dbReference type="ARBA" id="ARBA00023170"/>
    </source>
</evidence>
<gene>
    <name evidence="18" type="ORF">AGOR_G00033910</name>
</gene>
<feature type="region of interest" description="Disordered" evidence="13">
    <location>
        <begin position="110"/>
        <end position="139"/>
    </location>
</feature>
<feature type="region of interest" description="Disordered" evidence="13">
    <location>
        <begin position="229"/>
        <end position="283"/>
    </location>
</feature>
<dbReference type="Pfam" id="PF11548">
    <property type="entry name" value="Receptor_IA-2"/>
    <property type="match status" value="1"/>
</dbReference>
<keyword evidence="6" id="KW-0770">Synapse</keyword>
<keyword evidence="7 14" id="KW-0472">Membrane</keyword>
<dbReference type="PRINTS" id="PR00700">
    <property type="entry name" value="PRTYPHPHTASE"/>
</dbReference>
<keyword evidence="8" id="KW-0675">Receptor</keyword>
<dbReference type="GO" id="GO:0045202">
    <property type="term" value="C:synapse"/>
    <property type="evidence" value="ECO:0007669"/>
    <property type="project" value="UniProtKB-SubCell"/>
</dbReference>
<evidence type="ECO:0000256" key="13">
    <source>
        <dbReference type="SAM" id="MobiDB-lite"/>
    </source>
</evidence>
<feature type="compositionally biased region" description="Basic and acidic residues" evidence="13">
    <location>
        <begin position="130"/>
        <end position="139"/>
    </location>
</feature>
<reference evidence="18" key="1">
    <citation type="submission" date="2021-01" db="EMBL/GenBank/DDBJ databases">
        <authorList>
            <person name="Zahm M."/>
            <person name="Roques C."/>
            <person name="Cabau C."/>
            <person name="Klopp C."/>
            <person name="Donnadieu C."/>
            <person name="Jouanno E."/>
            <person name="Lampietro C."/>
            <person name="Louis A."/>
            <person name="Herpin A."/>
            <person name="Echchiki A."/>
            <person name="Berthelot C."/>
            <person name="Parey E."/>
            <person name="Roest-Crollius H."/>
            <person name="Braasch I."/>
            <person name="Postlethwait J."/>
            <person name="Bobe J."/>
            <person name="Montfort J."/>
            <person name="Bouchez O."/>
            <person name="Begum T."/>
            <person name="Mejri S."/>
            <person name="Adams A."/>
            <person name="Chen W.-J."/>
            <person name="Guiguen Y."/>
        </authorList>
    </citation>
    <scope>NUCLEOTIDE SEQUENCE</scope>
    <source>
        <tissue evidence="18">Blood</tissue>
    </source>
</reference>
<dbReference type="FunFam" id="3.90.190.10:FF:000017">
    <property type="entry name" value="receptor-type tyrosine-protein phosphatase-like N isoform X2"/>
    <property type="match status" value="1"/>
</dbReference>
<dbReference type="GO" id="GO:0030658">
    <property type="term" value="C:transport vesicle membrane"/>
    <property type="evidence" value="ECO:0007669"/>
    <property type="project" value="UniProtKB-SubCell"/>
</dbReference>
<keyword evidence="5 14" id="KW-1133">Transmembrane helix</keyword>
<dbReference type="Gene3D" id="3.30.70.2470">
    <property type="entry name" value="Protein-tyrosine phosphatase receptor IA-2 ectodomain"/>
    <property type="match status" value="1"/>
</dbReference>
<feature type="domain" description="Tyrosine specific protein phosphatases" evidence="17">
    <location>
        <begin position="924"/>
        <end position="996"/>
    </location>
</feature>
<evidence type="ECO:0000256" key="6">
    <source>
        <dbReference type="ARBA" id="ARBA00023018"/>
    </source>
</evidence>
<comment type="caution">
    <text evidence="18">The sequence shown here is derived from an EMBL/GenBank/DDBJ whole genome shotgun (WGS) entry which is preliminary data.</text>
</comment>
<organism evidence="18 19">
    <name type="scientific">Albula goreensis</name>
    <dbReference type="NCBI Taxonomy" id="1534307"/>
    <lineage>
        <taxon>Eukaryota</taxon>
        <taxon>Metazoa</taxon>
        <taxon>Chordata</taxon>
        <taxon>Craniata</taxon>
        <taxon>Vertebrata</taxon>
        <taxon>Euteleostomi</taxon>
        <taxon>Actinopterygii</taxon>
        <taxon>Neopterygii</taxon>
        <taxon>Teleostei</taxon>
        <taxon>Albuliformes</taxon>
        <taxon>Albulidae</taxon>
        <taxon>Albula</taxon>
    </lineage>
</organism>
<dbReference type="PANTHER" id="PTHR46106">
    <property type="entry name" value="IA-2 PROTEIN TYROSINE PHOSPHATASE, ISOFORM C"/>
    <property type="match status" value="1"/>
</dbReference>
<keyword evidence="2" id="KW-0597">Phosphoprotein</keyword>
<dbReference type="SMART" id="SM00404">
    <property type="entry name" value="PTPc_motif"/>
    <property type="match status" value="1"/>
</dbReference>
<feature type="transmembrane region" description="Helical" evidence="14">
    <location>
        <begin position="615"/>
        <end position="638"/>
    </location>
</feature>
<dbReference type="Pfam" id="PF00102">
    <property type="entry name" value="Y_phosphatase"/>
    <property type="match status" value="1"/>
</dbReference>
<dbReference type="InterPro" id="IPR016130">
    <property type="entry name" value="Tyr_Pase_AS"/>
</dbReference>
<keyword evidence="19" id="KW-1185">Reference proteome</keyword>
<feature type="chain" id="PRO_5035715903" description="Receptor-type tyrosine-protein phosphatase N2-like" evidence="15">
    <location>
        <begin position="26"/>
        <end position="1015"/>
    </location>
</feature>
<feature type="region of interest" description="Disordered" evidence="13">
    <location>
        <begin position="351"/>
        <end position="401"/>
    </location>
</feature>
<evidence type="ECO:0000256" key="7">
    <source>
        <dbReference type="ARBA" id="ARBA00023136"/>
    </source>
</evidence>
<comment type="similarity">
    <text evidence="11">Belongs to the protein-tyrosine phosphatase family. Receptor class 8 subfamily.</text>
</comment>
<evidence type="ECO:0000313" key="18">
    <source>
        <dbReference type="EMBL" id="KAI1901389.1"/>
    </source>
</evidence>
<evidence type="ECO:0000256" key="3">
    <source>
        <dbReference type="ARBA" id="ARBA00022692"/>
    </source>
</evidence>
<evidence type="ECO:0000313" key="19">
    <source>
        <dbReference type="Proteomes" id="UP000829720"/>
    </source>
</evidence>
<dbReference type="GO" id="GO:0035773">
    <property type="term" value="P:insulin secretion involved in cellular response to glucose stimulus"/>
    <property type="evidence" value="ECO:0007669"/>
    <property type="project" value="TreeGrafter"/>
</dbReference>
<evidence type="ECO:0000256" key="12">
    <source>
        <dbReference type="ARBA" id="ARBA00034103"/>
    </source>
</evidence>
<proteinExistence type="inferred from homology"/>
<dbReference type="SUPFAM" id="SSF52799">
    <property type="entry name" value="(Phosphotyrosine protein) phosphatases II"/>
    <property type="match status" value="1"/>
</dbReference>
<dbReference type="InterPro" id="IPR021613">
    <property type="entry name" value="Receptor_IA-2_dom"/>
</dbReference>
<dbReference type="PROSITE" id="PS50056">
    <property type="entry name" value="TYR_PHOSPHATASE_2"/>
    <property type="match status" value="1"/>
</dbReference>
<dbReference type="InterPro" id="IPR000242">
    <property type="entry name" value="PTP_cat"/>
</dbReference>
<dbReference type="InterPro" id="IPR038112">
    <property type="entry name" value="Receptor_IA-2_ectodomain_sf"/>
</dbReference>
<feature type="region of interest" description="Disordered" evidence="13">
    <location>
        <begin position="676"/>
        <end position="719"/>
    </location>
</feature>
<dbReference type="Gene3D" id="3.90.190.10">
    <property type="entry name" value="Protein tyrosine phosphatase superfamily"/>
    <property type="match status" value="1"/>
</dbReference>
<keyword evidence="4 15" id="KW-0732">Signal</keyword>
<dbReference type="InterPro" id="IPR000387">
    <property type="entry name" value="Tyr_Pase_dom"/>
</dbReference>
<dbReference type="InterPro" id="IPR033522">
    <property type="entry name" value="IA-2/IA-2_beta"/>
</dbReference>
<dbReference type="PROSITE" id="PS50055">
    <property type="entry name" value="TYR_PHOSPHATASE_PTP"/>
    <property type="match status" value="1"/>
</dbReference>
<evidence type="ECO:0000256" key="5">
    <source>
        <dbReference type="ARBA" id="ARBA00022989"/>
    </source>
</evidence>
<evidence type="ECO:0000256" key="9">
    <source>
        <dbReference type="ARBA" id="ARBA00023180"/>
    </source>
</evidence>
<comment type="subcellular location">
    <subcellularLocation>
        <location evidence="1">Cytoplasmic vesicle</location>
        <location evidence="1">Secretory vesicle membrane</location>
        <topology evidence="1">Single-pass type I membrane protein</topology>
    </subcellularLocation>
    <subcellularLocation>
        <location evidence="12">Synapse</location>
    </subcellularLocation>
</comment>
<keyword evidence="3 14" id="KW-0812">Transmembrane</keyword>
<evidence type="ECO:0000256" key="15">
    <source>
        <dbReference type="SAM" id="SignalP"/>
    </source>
</evidence>
<dbReference type="Pfam" id="PF14948">
    <property type="entry name" value="RESP18"/>
    <property type="match status" value="1"/>
</dbReference>
<feature type="region of interest" description="Disordered" evidence="13">
    <location>
        <begin position="153"/>
        <end position="212"/>
    </location>
</feature>
<dbReference type="GO" id="GO:0004725">
    <property type="term" value="F:protein tyrosine phosphatase activity"/>
    <property type="evidence" value="ECO:0007669"/>
    <property type="project" value="InterPro"/>
</dbReference>
<name>A0A8T3DVI8_9TELE</name>
<dbReference type="EMBL" id="JAERUA010000003">
    <property type="protein sequence ID" value="KAI1901389.1"/>
    <property type="molecule type" value="Genomic_DNA"/>
</dbReference>
<evidence type="ECO:0000256" key="10">
    <source>
        <dbReference type="ARBA" id="ARBA00023329"/>
    </source>
</evidence>
<dbReference type="AlphaFoldDB" id="A0A8T3DVI8"/>
<dbReference type="PANTHER" id="PTHR46106:SF5">
    <property type="entry name" value="RECEPTOR-TYPE TYROSINE-PROTEIN PHOSPHATASE N2"/>
    <property type="match status" value="1"/>
</dbReference>
<sequence length="1015" mass="112181">MRIMDSVRCILLVVFVLHVNLTASADRKFGCLFEDELCTPYEVCLNDGVFGRCHSVPVTEVYTYEVPPSSLLRLRTVLQKLSHRGLTWEDDTTQQVLSKELSKLRKISYRLPETGPSDTSSLSRLAGPGDSRKLKPEEVELDRSLRKYLQRLGLLPKSAPPPSGPGPNGEQPMRQSDGPPTEYFQPKVMAKAKGKGKSSPPAFTPDLSSQPDSGKLLLAALQQYLAREREMSAQRGGAEQSRKPASVSSPYGGRTRPFLSGQAEGGSPREGLEGYPGRFQPVAERPGVDRLLFKAGATQVTAKDPLSSVDESFIQNVVKQLGRHNVNVDALSGKELDQLADVIADALQVVDEEGKGTGGGNQRDMKRGPPAVTQPDQQVALQADDAPKERQTGDETPNSSDKLLEYLDKNAPATDAQVEEGNGRGAEPAARAGIGVENVKSRTTRKDLAAEKKDAVLQVVSPDDHLQEGGVLVLPAAAALLAEPQKKDMRIEQELQLDVKTISATERDDDYGYIIADSDTLTTDQGLHLMKALADSLKLQMSDFPDLTVKDAAVTFKVRVNPQNISTTDVVHAAAKQKDKLEKETGVKILETGVTDKSKLNLIRTKYNQAESTKFLILTVISIVCIIGVLVASGVIYCMRHRSHHKLKEKLTRLGTDTGSDATATYQELCRQRMAVRTSERPEPIHSSRINSVSSQFSDGPIPSPSARSSTSSWCEEPAQSNMDISTGHMILSYMEDHLKNKNRLEKEWEALCAYQAEPNACTIAQRDGNAKKNRSNTVLVYDHSRITLKSENNQGNSDYINASPIMDHDPRSPAYIATQGPLPSTVADFWQMVWENGCVVIVMLTPLTENGVKQSYHYWPDEGSNLYHIYEVNLVSEHIWCEDFLVRSFYLKNMQTNETRTVTQFHFLTWLNQNVPESSRILLDFRRKVNKCYRGRSCPIIVHCSDGAGRTGTYILIDMVLNKMAKGAKEIDIAATLEHLRDQRPGMVQTKEQFEFALTAVAEEVNAILKALPQ</sequence>
<evidence type="ECO:0000256" key="11">
    <source>
        <dbReference type="ARBA" id="ARBA00025723"/>
    </source>
</evidence>
<protein>
    <recommendedName>
        <fullName evidence="20">Receptor-type tyrosine-protein phosphatase N2-like</fullName>
    </recommendedName>
</protein>
<dbReference type="InterPro" id="IPR029021">
    <property type="entry name" value="Prot-tyrosine_phosphatase-like"/>
</dbReference>
<dbReference type="GO" id="GO:0051046">
    <property type="term" value="P:regulation of secretion"/>
    <property type="evidence" value="ECO:0007669"/>
    <property type="project" value="TreeGrafter"/>
</dbReference>
<dbReference type="SMART" id="SM01305">
    <property type="entry name" value="RESP18"/>
    <property type="match status" value="1"/>
</dbReference>
<dbReference type="GO" id="GO:0030141">
    <property type="term" value="C:secretory granule"/>
    <property type="evidence" value="ECO:0007669"/>
    <property type="project" value="InterPro"/>
</dbReference>
<evidence type="ECO:0000259" key="17">
    <source>
        <dbReference type="PROSITE" id="PS50056"/>
    </source>
</evidence>
<feature type="signal peptide" evidence="15">
    <location>
        <begin position="1"/>
        <end position="25"/>
    </location>
</feature>
<accession>A0A8T3DVI8</accession>
<evidence type="ECO:0000256" key="4">
    <source>
        <dbReference type="ARBA" id="ARBA00022729"/>
    </source>
</evidence>
<dbReference type="InterPro" id="IPR029403">
    <property type="entry name" value="RESP18_dom"/>
</dbReference>
<dbReference type="OrthoDB" id="9880441at2759"/>